<name>A0A892HYP3_9BURK</name>
<evidence type="ECO:0000313" key="1">
    <source>
        <dbReference type="EMBL" id="QRO77783.1"/>
    </source>
</evidence>
<evidence type="ECO:0000313" key="2">
    <source>
        <dbReference type="Proteomes" id="UP000625568"/>
    </source>
</evidence>
<keyword evidence="2" id="KW-1185">Reference proteome</keyword>
<gene>
    <name evidence="1" type="ORF">I6K02_02385</name>
</gene>
<sequence length="319" mass="35976">MKRFERTVSFYDLRMSASSRTFDAPTTISTARALELLASIPEEHRIKGYQNDEHIYYIKDLRFVNGNCEILINKCDRQLADPRFSDPRNSTWRTAAREDGEGLDFSCHLIIRPSLDPLESALAILENATGLSIANVQRFLTGLLRDVEAFNIDAFEFPHPDGSVDAKGHPKKYRARFTFTFDGHPSDELVDSLREGRINGIELITSSNKEGRLDAHGYVREVRQTLAISLGDQVERGKRVGTLKSFFQKKSSAYEKARISFVDPGGLPRTVKLNTADFTIDAESIFIKRISIDGFVEPLEQAYETINPAIIAKMRLLLG</sequence>
<dbReference type="GeneID" id="93128636"/>
<dbReference type="AlphaFoldDB" id="A0A892HYP3"/>
<accession>A0A892HYP3</accession>
<dbReference type="Proteomes" id="UP000625568">
    <property type="component" value="Chromosome 1"/>
</dbReference>
<reference evidence="1 2" key="1">
    <citation type="submission" date="2021-02" db="EMBL/GenBank/DDBJ databases">
        <title>FDA dAtabase for Regulatory Grade micrObial Sequences (FDA-ARGOS): Supporting development and validation of Infectious Disease Dx tests.</title>
        <authorList>
            <person name="Minogue T."/>
            <person name="Wolcott M."/>
            <person name="Wasieloski L."/>
            <person name="Aguilar W."/>
            <person name="Moore D."/>
            <person name="Jaissle J."/>
            <person name="Tallon L."/>
            <person name="Sadzewicz L."/>
            <person name="Zhao X."/>
            <person name="Boylan J."/>
            <person name="Ott S."/>
            <person name="Bowen H."/>
            <person name="Vavikolanu K."/>
            <person name="Mehta A."/>
            <person name="Aluvathingal J."/>
            <person name="Nadendla S."/>
            <person name="Yan Y."/>
            <person name="Sichtig H."/>
        </authorList>
    </citation>
    <scope>NUCLEOTIDE SEQUENCE [LARGE SCALE GENOMIC DNA]</scope>
    <source>
        <strain evidence="1 2">FDAARGOS_1272</strain>
    </source>
</reference>
<organism evidence="1 2">
    <name type="scientific">Burkholderia dolosa</name>
    <dbReference type="NCBI Taxonomy" id="152500"/>
    <lineage>
        <taxon>Bacteria</taxon>
        <taxon>Pseudomonadati</taxon>
        <taxon>Pseudomonadota</taxon>
        <taxon>Betaproteobacteria</taxon>
        <taxon>Burkholderiales</taxon>
        <taxon>Burkholderiaceae</taxon>
        <taxon>Burkholderia</taxon>
        <taxon>Burkholderia cepacia complex</taxon>
    </lineage>
</organism>
<dbReference type="RefSeq" id="WP_123806819.1">
    <property type="nucleotide sequence ID" value="NZ_CABVPR010000014.1"/>
</dbReference>
<proteinExistence type="predicted"/>
<protein>
    <submittedName>
        <fullName evidence="1">Uncharacterized protein</fullName>
    </submittedName>
</protein>
<dbReference type="EMBL" id="CP069482">
    <property type="protein sequence ID" value="QRO77783.1"/>
    <property type="molecule type" value="Genomic_DNA"/>
</dbReference>